<dbReference type="Proteomes" id="UP000755654">
    <property type="component" value="Unassembled WGS sequence"/>
</dbReference>
<dbReference type="RefSeq" id="WP_215885190.1">
    <property type="nucleotide sequence ID" value="NZ_JAAOMP010000172.1"/>
</dbReference>
<name>A0ABS6A2Q4_9PROT</name>
<keyword evidence="2" id="KW-1185">Reference proteome</keyword>
<sequence length="116" mass="13680">MDNDLRNRFYRYKRDALYPPAPAEPYVPPLTKQEWRDRYRVRLAWSNPNADDAVLLRKALMSESWTIILSAARLFGAQSIESAYMEYLSEESDNLPQLKRYFLAMLIGRAKNGRFE</sequence>
<reference evidence="1 2" key="1">
    <citation type="journal article" date="2021" name="ISME J.">
        <title>Genomic evolution of the class Acidithiobacillia: deep-branching Proteobacteria living in extreme acidic conditions.</title>
        <authorList>
            <person name="Moya-Beltran A."/>
            <person name="Beard S."/>
            <person name="Rojas-Villalobos C."/>
            <person name="Issotta F."/>
            <person name="Gallardo Y."/>
            <person name="Ulloa R."/>
            <person name="Giaveno A."/>
            <person name="Degli Esposti M."/>
            <person name="Johnson D.B."/>
            <person name="Quatrini R."/>
        </authorList>
    </citation>
    <scope>NUCLEOTIDE SEQUENCE [LARGE SCALE GENOMIC DNA]</scope>
    <source>
        <strain evidence="1 2">RW2</strain>
    </source>
</reference>
<evidence type="ECO:0000313" key="2">
    <source>
        <dbReference type="Proteomes" id="UP000755654"/>
    </source>
</evidence>
<comment type="caution">
    <text evidence="1">The sequence shown here is derived from an EMBL/GenBank/DDBJ whole genome shotgun (WGS) entry which is preliminary data.</text>
</comment>
<organism evidence="1 2">
    <name type="scientific">Acidithiobacillus sulfurivorans</name>
    <dbReference type="NCBI Taxonomy" id="1958756"/>
    <lineage>
        <taxon>Bacteria</taxon>
        <taxon>Pseudomonadati</taxon>
        <taxon>Pseudomonadota</taxon>
        <taxon>Acidithiobacillia</taxon>
        <taxon>Acidithiobacillales</taxon>
        <taxon>Acidithiobacillaceae</taxon>
        <taxon>Acidithiobacillus</taxon>
    </lineage>
</organism>
<protein>
    <submittedName>
        <fullName evidence="1">Uncharacterized protein</fullName>
    </submittedName>
</protein>
<evidence type="ECO:0000313" key="1">
    <source>
        <dbReference type="EMBL" id="MBU2761709.1"/>
    </source>
</evidence>
<gene>
    <name evidence="1" type="ORF">HAP95_16380</name>
</gene>
<accession>A0ABS6A2Q4</accession>
<dbReference type="EMBL" id="JAAOMP010000172">
    <property type="protein sequence ID" value="MBU2761709.1"/>
    <property type="molecule type" value="Genomic_DNA"/>
</dbReference>
<proteinExistence type="predicted"/>